<keyword evidence="11" id="KW-1185">Reference proteome</keyword>
<dbReference type="Gene3D" id="1.10.246.120">
    <property type="match status" value="1"/>
</dbReference>
<dbReference type="GO" id="GO:0005096">
    <property type="term" value="F:GTPase activator activity"/>
    <property type="evidence" value="ECO:0007669"/>
    <property type="project" value="UniProtKB-KW"/>
</dbReference>
<feature type="region of interest" description="Disordered" evidence="7">
    <location>
        <begin position="940"/>
        <end position="973"/>
    </location>
</feature>
<evidence type="ECO:0000313" key="10">
    <source>
        <dbReference type="EMBL" id="PFX30913.1"/>
    </source>
</evidence>
<dbReference type="PROSITE" id="PS50018">
    <property type="entry name" value="RAS_GTPASE_ACTIV_2"/>
    <property type="match status" value="1"/>
</dbReference>
<feature type="compositionally biased region" description="Acidic residues" evidence="7">
    <location>
        <begin position="949"/>
        <end position="972"/>
    </location>
</feature>
<dbReference type="Proteomes" id="UP000225706">
    <property type="component" value="Unassembled WGS sequence"/>
</dbReference>
<dbReference type="GO" id="GO:0005085">
    <property type="term" value="F:guanyl-nucleotide exchange factor activity"/>
    <property type="evidence" value="ECO:0007669"/>
    <property type="project" value="UniProtKB-KW"/>
</dbReference>
<comment type="subcellular location">
    <subcellularLocation>
        <location evidence="1">Membrane</location>
        <topology evidence="1">Peripheral membrane protein</topology>
    </subcellularLocation>
</comment>
<dbReference type="SMART" id="SM00167">
    <property type="entry name" value="VPS9"/>
    <property type="match status" value="1"/>
</dbReference>
<dbReference type="GO" id="GO:0030139">
    <property type="term" value="C:endocytic vesicle"/>
    <property type="evidence" value="ECO:0007669"/>
    <property type="project" value="TreeGrafter"/>
</dbReference>
<dbReference type="PANTHER" id="PTHR23101:SF25">
    <property type="entry name" value="GTPASE-ACTIVATING PROTEIN AND VPS9 DOMAIN-CONTAINING PROTEIN 1"/>
    <property type="match status" value="1"/>
</dbReference>
<evidence type="ECO:0000313" key="11">
    <source>
        <dbReference type="Proteomes" id="UP000225706"/>
    </source>
</evidence>
<name>A0A2B4SPB7_STYPI</name>
<feature type="region of interest" description="Disordered" evidence="7">
    <location>
        <begin position="426"/>
        <end position="460"/>
    </location>
</feature>
<feature type="region of interest" description="Disordered" evidence="7">
    <location>
        <begin position="739"/>
        <end position="868"/>
    </location>
</feature>
<keyword evidence="3" id="KW-0343">GTPase activation</keyword>
<dbReference type="GO" id="GO:0051049">
    <property type="term" value="P:regulation of transport"/>
    <property type="evidence" value="ECO:0007669"/>
    <property type="project" value="UniProtKB-ARBA"/>
</dbReference>
<dbReference type="Pfam" id="PF18151">
    <property type="entry name" value="DUF5601"/>
    <property type="match status" value="1"/>
</dbReference>
<evidence type="ECO:0000259" key="8">
    <source>
        <dbReference type="PROSITE" id="PS50018"/>
    </source>
</evidence>
<keyword evidence="5" id="KW-0344">Guanine-nucleotide releasing factor</keyword>
<dbReference type="Pfam" id="PF00616">
    <property type="entry name" value="RasGAP"/>
    <property type="match status" value="1"/>
</dbReference>
<evidence type="ECO:0000256" key="3">
    <source>
        <dbReference type="ARBA" id="ARBA00022468"/>
    </source>
</evidence>
<dbReference type="PROSITE" id="PS51205">
    <property type="entry name" value="VPS9"/>
    <property type="match status" value="1"/>
</dbReference>
<feature type="compositionally biased region" description="Basic and acidic residues" evidence="7">
    <location>
        <begin position="567"/>
        <end position="587"/>
    </location>
</feature>
<organism evidence="10 11">
    <name type="scientific">Stylophora pistillata</name>
    <name type="common">Smooth cauliflower coral</name>
    <dbReference type="NCBI Taxonomy" id="50429"/>
    <lineage>
        <taxon>Eukaryota</taxon>
        <taxon>Metazoa</taxon>
        <taxon>Cnidaria</taxon>
        <taxon>Anthozoa</taxon>
        <taxon>Hexacorallia</taxon>
        <taxon>Scleractinia</taxon>
        <taxon>Astrocoeniina</taxon>
        <taxon>Pocilloporidae</taxon>
        <taxon>Stylophora</taxon>
    </lineage>
</organism>
<reference evidence="11" key="1">
    <citation type="journal article" date="2017" name="bioRxiv">
        <title>Comparative analysis of the genomes of Stylophora pistillata and Acropora digitifera provides evidence for extensive differences between species of corals.</title>
        <authorList>
            <person name="Voolstra C.R."/>
            <person name="Li Y."/>
            <person name="Liew Y.J."/>
            <person name="Baumgarten S."/>
            <person name="Zoccola D."/>
            <person name="Flot J.-F."/>
            <person name="Tambutte S."/>
            <person name="Allemand D."/>
            <person name="Aranda M."/>
        </authorList>
    </citation>
    <scope>NUCLEOTIDE SEQUENCE [LARGE SCALE GENOMIC DNA]</scope>
</reference>
<feature type="region of interest" description="Disordered" evidence="7">
    <location>
        <begin position="528"/>
        <end position="650"/>
    </location>
</feature>
<dbReference type="InterPro" id="IPR041545">
    <property type="entry name" value="DUF5601"/>
</dbReference>
<evidence type="ECO:0000259" key="9">
    <source>
        <dbReference type="PROSITE" id="PS51205"/>
    </source>
</evidence>
<evidence type="ECO:0000256" key="5">
    <source>
        <dbReference type="ARBA" id="ARBA00022658"/>
    </source>
</evidence>
<gene>
    <name evidence="10" type="primary">gapvd1</name>
    <name evidence="10" type="ORF">AWC38_SpisGene4266</name>
</gene>
<keyword evidence="6" id="KW-0472">Membrane</keyword>
<protein>
    <submittedName>
        <fullName evidence="10">GTPase-activating protein and VPS9 domain-containing protein 1</fullName>
    </submittedName>
</protein>
<comment type="similarity">
    <text evidence="2">Belongs to the GAPVD1 family.</text>
</comment>
<evidence type="ECO:0000256" key="2">
    <source>
        <dbReference type="ARBA" id="ARBA00008489"/>
    </source>
</evidence>
<feature type="compositionally biased region" description="Basic and acidic residues" evidence="7">
    <location>
        <begin position="824"/>
        <end position="833"/>
    </location>
</feature>
<comment type="caution">
    <text evidence="10">The sequence shown here is derived from an EMBL/GenBank/DDBJ whole genome shotgun (WGS) entry which is preliminary data.</text>
</comment>
<dbReference type="InterPro" id="IPR008936">
    <property type="entry name" value="Rho_GTPase_activation_prot"/>
</dbReference>
<dbReference type="GO" id="GO:0031267">
    <property type="term" value="F:small GTPase binding"/>
    <property type="evidence" value="ECO:0007669"/>
    <property type="project" value="TreeGrafter"/>
</dbReference>
<dbReference type="EMBL" id="LSMT01000043">
    <property type="protein sequence ID" value="PFX30913.1"/>
    <property type="molecule type" value="Genomic_DNA"/>
</dbReference>
<feature type="compositionally biased region" description="Basic and acidic residues" evidence="7">
    <location>
        <begin position="528"/>
        <end position="538"/>
    </location>
</feature>
<dbReference type="SUPFAM" id="SSF109993">
    <property type="entry name" value="VPS9 domain"/>
    <property type="match status" value="1"/>
</dbReference>
<feature type="domain" description="Ras-GAP" evidence="8">
    <location>
        <begin position="223"/>
        <end position="312"/>
    </location>
</feature>
<dbReference type="FunFam" id="1.20.1050.80:FF:000001">
    <property type="entry name" value="GTPase-activating protein and VPS9 domain-containing protein 1 isoform X1"/>
    <property type="match status" value="1"/>
</dbReference>
<dbReference type="InterPro" id="IPR045046">
    <property type="entry name" value="Vps9-like"/>
</dbReference>
<keyword evidence="4" id="KW-0254">Endocytosis</keyword>
<feature type="domain" description="VPS9" evidence="9">
    <location>
        <begin position="1196"/>
        <end position="1337"/>
    </location>
</feature>
<dbReference type="Gene3D" id="1.20.1050.80">
    <property type="entry name" value="VPS9 domain"/>
    <property type="match status" value="1"/>
</dbReference>
<feature type="compositionally biased region" description="Basic and acidic residues" evidence="7">
    <location>
        <begin position="608"/>
        <end position="617"/>
    </location>
</feature>
<evidence type="ECO:0000256" key="4">
    <source>
        <dbReference type="ARBA" id="ARBA00022583"/>
    </source>
</evidence>
<dbReference type="InterPro" id="IPR003123">
    <property type="entry name" value="VPS9"/>
</dbReference>
<dbReference type="PANTHER" id="PTHR23101">
    <property type="entry name" value="RAB GDP/GTP EXCHANGE FACTOR"/>
    <property type="match status" value="1"/>
</dbReference>
<dbReference type="STRING" id="50429.A0A2B4SPB7"/>
<dbReference type="OrthoDB" id="10264848at2759"/>
<evidence type="ECO:0000256" key="6">
    <source>
        <dbReference type="ARBA" id="ARBA00023136"/>
    </source>
</evidence>
<dbReference type="GO" id="GO:0006897">
    <property type="term" value="P:endocytosis"/>
    <property type="evidence" value="ECO:0007669"/>
    <property type="project" value="UniProtKB-KW"/>
</dbReference>
<dbReference type="GO" id="GO:0005829">
    <property type="term" value="C:cytosol"/>
    <property type="evidence" value="ECO:0007669"/>
    <property type="project" value="TreeGrafter"/>
</dbReference>
<proteinExistence type="inferred from homology"/>
<dbReference type="Gene3D" id="1.10.506.10">
    <property type="entry name" value="GTPase Activation - p120gap, domain 1"/>
    <property type="match status" value="1"/>
</dbReference>
<evidence type="ECO:0000256" key="1">
    <source>
        <dbReference type="ARBA" id="ARBA00004170"/>
    </source>
</evidence>
<feature type="compositionally biased region" description="Basic and acidic residues" evidence="7">
    <location>
        <begin position="766"/>
        <end position="777"/>
    </location>
</feature>
<evidence type="ECO:0000256" key="7">
    <source>
        <dbReference type="SAM" id="MobiDB-lite"/>
    </source>
</evidence>
<dbReference type="InterPro" id="IPR001936">
    <property type="entry name" value="RasGAP_dom"/>
</dbReference>
<dbReference type="Pfam" id="PF02204">
    <property type="entry name" value="VPS9"/>
    <property type="match status" value="1"/>
</dbReference>
<dbReference type="GO" id="GO:0016020">
    <property type="term" value="C:membrane"/>
    <property type="evidence" value="ECO:0007669"/>
    <property type="project" value="UniProtKB-SubCell"/>
</dbReference>
<feature type="compositionally biased region" description="Basic residues" evidence="7">
    <location>
        <begin position="834"/>
        <end position="851"/>
    </location>
</feature>
<accession>A0A2B4SPB7</accession>
<dbReference type="InterPro" id="IPR037191">
    <property type="entry name" value="VPS9_dom_sf"/>
</dbReference>
<dbReference type="SUPFAM" id="SSF48350">
    <property type="entry name" value="GTPase activation domain, GAP"/>
    <property type="match status" value="1"/>
</dbReference>
<feature type="compositionally biased region" description="Basic and acidic residues" evidence="7">
    <location>
        <begin position="631"/>
        <end position="645"/>
    </location>
</feature>
<sequence>MADDGSTTWDCLWYLQERLKQERLFVNKEKAEISNLNIDIQSTCERLYHLSWITRQQWKVVQRVRASPEECSQVVKRLDSARFVDASRHLGYLESKYWEFFKGLRENPSLVASNLAYADKINLDTSQLVRLLLNSLYGNCLLPRDENYVLMLMKHLIDLKITGDDNPEKFLQHRRNSFTSLFGILIESLFSAKLYLTAALHAPIMQVLSEDSLLQKRLPLKCTKFVENLKAKLYCFPQSLRWLMCQFANILSSHGMKDKEVRSMVLNLLFDCLVCPAIIRPEQFGITSDVQISEIASQNLQSIASCLQSLHSHLYSSEGEDVRNLDMFSRIDPVCVTSFLDAILENQKDTQDFPNHKSLPGLCRNSVLITENELHALTSFLRMVQHSEDYRDDVNRKKLEELLHPLPPQPEISPVGPIADSLTHPISESLTESPKTPKKKRAFKVKKEEKPQKQSLGETQAAEFEGKIIKQHNPLCVESKSEGFKREFLQRMPLMLKEDEEVLVISLGYSGIECPGLQSEEKVLGIKKPSKNEAETSKNFRPRSSSSQFSKHIFSDKSVTKKGKQGCYKDESDDKEILTTHHNDRELSAAPQQIIAGSLNQESSADLPKSDTSEKTGTDPVDLLLSNSDSTTHRTPDVLEGDASKMQDSASVDLIDFESESPQPLSPVSPGNFTENTPVEKQFPLALENHAAGNRDSAISSSSSTRISSISTTSTRSSGVEFTKECIFVDSGHGDILEENSNVNLSGMEPQDAPPDGFRKRSVVLSDHEKRDSRISNRESTSSSTLTGFYGEGSNRDSQASFLSFDSEFPPRSGSSSTADDEREVPVPREKKGSRAASLKRHFRSRKKTKGKGPFDGPLNVESDEQSVKKKEGFFGKIRTVRENRKTKMSGEKAFVKLAEKTLDPFNITKRMAHPEMEEKTPKDIENVIKKYTDIARSTAEEGKLNVADGDDDDDDDESDEEDDDIVDEEEKFENSKKKLRLVLCQADFQNLPMVHSENKMPEKSVSGKSQCQELLTFLHVQLAEAINLQDRALSAQLHETIRSVKDLPPQSFARLLESLQEDYKARAPYLAYLVNAHQGLLATHSHLERLVERVERDKIICRTYFTTSCVKLFLESKEKGEINKFTQDFQSLPTPDEKCALLEEFLETLGEEMEKHPIWSGVSEEQFQDSLVAIERAIMSSIYISAFYPFGGVDQQIDSTFHEHVINLQKVIHPNHKAVRVPKMYRKEAPWESAQKELLAINAYKTPTDKLKCVKRCCVTIMNLLCLASETSVPGADEFVPALVYVVIHANPEGLLSTMQYVNNFYDKRLSGEEAYYWMQFCAAIAFIKTLRYGSN</sequence>